<proteinExistence type="predicted"/>
<protein>
    <submittedName>
        <fullName evidence="3">Uncharacterized protein</fullName>
    </submittedName>
</protein>
<reference evidence="3" key="1">
    <citation type="submission" date="2020-10" db="EMBL/GenBank/DDBJ databases">
        <authorList>
            <person name="Gilroy R."/>
        </authorList>
    </citation>
    <scope>NUCLEOTIDE SEQUENCE</scope>
    <source>
        <strain evidence="3">3924</strain>
    </source>
</reference>
<evidence type="ECO:0000313" key="3">
    <source>
        <dbReference type="EMBL" id="MBO8439541.1"/>
    </source>
</evidence>
<evidence type="ECO:0000256" key="1">
    <source>
        <dbReference type="SAM" id="MobiDB-lite"/>
    </source>
</evidence>
<accession>A0A940DJH7</accession>
<dbReference type="Proteomes" id="UP000712007">
    <property type="component" value="Unassembled WGS sequence"/>
</dbReference>
<dbReference type="EMBL" id="JADIMV010000048">
    <property type="protein sequence ID" value="MBO8439541.1"/>
    <property type="molecule type" value="Genomic_DNA"/>
</dbReference>
<dbReference type="AlphaFoldDB" id="A0A940DJH7"/>
<keyword evidence="2" id="KW-0812">Transmembrane</keyword>
<feature type="compositionally biased region" description="Basic and acidic residues" evidence="1">
    <location>
        <begin position="1"/>
        <end position="22"/>
    </location>
</feature>
<keyword evidence="2" id="KW-0472">Membrane</keyword>
<evidence type="ECO:0000313" key="4">
    <source>
        <dbReference type="Proteomes" id="UP000712007"/>
    </source>
</evidence>
<organism evidence="3 4">
    <name type="scientific">Candidatus Aphodosoma intestinipullorum</name>
    <dbReference type="NCBI Taxonomy" id="2840674"/>
    <lineage>
        <taxon>Bacteria</taxon>
        <taxon>Pseudomonadati</taxon>
        <taxon>Bacteroidota</taxon>
        <taxon>Bacteroidia</taxon>
        <taxon>Bacteroidales</taxon>
        <taxon>Candidatus Aphodosoma</taxon>
    </lineage>
</organism>
<reference evidence="3" key="2">
    <citation type="journal article" date="2021" name="PeerJ">
        <title>Extensive microbial diversity within the chicken gut microbiome revealed by metagenomics and culture.</title>
        <authorList>
            <person name="Gilroy R."/>
            <person name="Ravi A."/>
            <person name="Getino M."/>
            <person name="Pursley I."/>
            <person name="Horton D.L."/>
            <person name="Alikhan N.F."/>
            <person name="Baker D."/>
            <person name="Gharbi K."/>
            <person name="Hall N."/>
            <person name="Watson M."/>
            <person name="Adriaenssens E.M."/>
            <person name="Foster-Nyarko E."/>
            <person name="Jarju S."/>
            <person name="Secka A."/>
            <person name="Antonio M."/>
            <person name="Oren A."/>
            <person name="Chaudhuri R.R."/>
            <person name="La Ragione R."/>
            <person name="Hildebrand F."/>
            <person name="Pallen M.J."/>
        </authorList>
    </citation>
    <scope>NUCLEOTIDE SEQUENCE</scope>
    <source>
        <strain evidence="3">3924</strain>
    </source>
</reference>
<comment type="caution">
    <text evidence="3">The sequence shown here is derived from an EMBL/GenBank/DDBJ whole genome shotgun (WGS) entry which is preliminary data.</text>
</comment>
<keyword evidence="2" id="KW-1133">Transmembrane helix</keyword>
<gene>
    <name evidence="3" type="ORF">IAC51_02715</name>
</gene>
<sequence>MTEEERTDKADGQEDRKEEKKGGGGWMPMLWGIVLFTGVGVATGNVGLWLPVGIAIGMMWQGFVRMGKENDGENGTEERMD</sequence>
<feature type="transmembrane region" description="Helical" evidence="2">
    <location>
        <begin position="29"/>
        <end position="60"/>
    </location>
</feature>
<feature type="region of interest" description="Disordered" evidence="1">
    <location>
        <begin position="1"/>
        <end position="27"/>
    </location>
</feature>
<name>A0A940DJH7_9BACT</name>
<evidence type="ECO:0000256" key="2">
    <source>
        <dbReference type="SAM" id="Phobius"/>
    </source>
</evidence>